<dbReference type="Proteomes" id="UP000470384">
    <property type="component" value="Unassembled WGS sequence"/>
</dbReference>
<gene>
    <name evidence="1" type="ORF">GTQ45_02720</name>
</gene>
<dbReference type="AlphaFoldDB" id="A0A845Q8C9"/>
<dbReference type="OrthoDB" id="9912673at2"/>
<evidence type="ECO:0000313" key="2">
    <source>
        <dbReference type="Proteomes" id="UP000470384"/>
    </source>
</evidence>
<evidence type="ECO:0000313" key="1">
    <source>
        <dbReference type="EMBL" id="NBG94639.1"/>
    </source>
</evidence>
<organism evidence="1 2">
    <name type="scientific">Pyruvatibacter mobilis</name>
    <dbReference type="NCBI Taxonomy" id="1712261"/>
    <lineage>
        <taxon>Bacteria</taxon>
        <taxon>Pseudomonadati</taxon>
        <taxon>Pseudomonadota</taxon>
        <taxon>Alphaproteobacteria</taxon>
        <taxon>Hyphomicrobiales</taxon>
        <taxon>Parvibaculaceae</taxon>
        <taxon>Pyruvatibacter</taxon>
    </lineage>
</organism>
<dbReference type="GeneID" id="300653627"/>
<name>A0A845Q8C9_9HYPH</name>
<protein>
    <submittedName>
        <fullName evidence="1">Uncharacterized protein</fullName>
    </submittedName>
</protein>
<keyword evidence="2" id="KW-1185">Reference proteome</keyword>
<dbReference type="EMBL" id="WXYQ01000001">
    <property type="protein sequence ID" value="NBG94639.1"/>
    <property type="molecule type" value="Genomic_DNA"/>
</dbReference>
<comment type="caution">
    <text evidence="1">The sequence shown here is derived from an EMBL/GenBank/DDBJ whole genome shotgun (WGS) entry which is preliminary data.</text>
</comment>
<sequence>MQHMDFNFGLHGNFVREAKNNAENESANDMTDTDKGATSEVIGMRTDGATRIPLIRRGRHREELEYDLLLVLLWVSKNVPSSMFEQVYTLIWNFTRLDDEERDRMLTMMRELGDARFGPGRDAQSPA</sequence>
<proteinExistence type="predicted"/>
<dbReference type="RefSeq" id="WP_027838909.1">
    <property type="nucleotide sequence ID" value="NZ_BMHN01000001.1"/>
</dbReference>
<accession>A0A845Q8C9</accession>
<reference evidence="1 2" key="1">
    <citation type="journal article" date="2016" name="Int. J. Syst. Evol. Microbiol.">
        <title>Pyruvatibacter mobilis gen. nov., sp. nov., a marine bacterium from the culture broth of Picochlorum sp. 122.</title>
        <authorList>
            <person name="Wang G."/>
            <person name="Tang M."/>
            <person name="Wu H."/>
            <person name="Dai S."/>
            <person name="Li T."/>
            <person name="Chen C."/>
            <person name="He H."/>
            <person name="Fan J."/>
            <person name="Xiang W."/>
            <person name="Li X."/>
        </authorList>
    </citation>
    <scope>NUCLEOTIDE SEQUENCE [LARGE SCALE GENOMIC DNA]</scope>
    <source>
        <strain evidence="1 2">GYP-11</strain>
    </source>
</reference>